<evidence type="ECO:0000313" key="2">
    <source>
        <dbReference type="EMBL" id="CAL1381048.1"/>
    </source>
</evidence>
<proteinExistence type="predicted"/>
<protein>
    <submittedName>
        <fullName evidence="2">Uncharacterized protein</fullName>
    </submittedName>
</protein>
<organism evidence="2 3">
    <name type="scientific">Linum trigynum</name>
    <dbReference type="NCBI Taxonomy" id="586398"/>
    <lineage>
        <taxon>Eukaryota</taxon>
        <taxon>Viridiplantae</taxon>
        <taxon>Streptophyta</taxon>
        <taxon>Embryophyta</taxon>
        <taxon>Tracheophyta</taxon>
        <taxon>Spermatophyta</taxon>
        <taxon>Magnoliopsida</taxon>
        <taxon>eudicotyledons</taxon>
        <taxon>Gunneridae</taxon>
        <taxon>Pentapetalae</taxon>
        <taxon>rosids</taxon>
        <taxon>fabids</taxon>
        <taxon>Malpighiales</taxon>
        <taxon>Linaceae</taxon>
        <taxon>Linum</taxon>
    </lineage>
</organism>
<feature type="compositionally biased region" description="Basic and acidic residues" evidence="1">
    <location>
        <begin position="23"/>
        <end position="33"/>
    </location>
</feature>
<name>A0AAV2E537_9ROSI</name>
<sequence length="80" mass="9114">MRFAPRQTRNRTRKVRSVFSAERSSRPLDEVEIQRQTAHYLSDPRHGSQTAAAGCGQCLGKSEPHWKGVVSRRPKLPDRS</sequence>
<dbReference type="EMBL" id="OZ034817">
    <property type="protein sequence ID" value="CAL1381048.1"/>
    <property type="molecule type" value="Genomic_DNA"/>
</dbReference>
<feature type="region of interest" description="Disordered" evidence="1">
    <location>
        <begin position="1"/>
        <end position="80"/>
    </location>
</feature>
<keyword evidence="3" id="KW-1185">Reference proteome</keyword>
<gene>
    <name evidence="2" type="ORF">LTRI10_LOCUS22454</name>
</gene>
<evidence type="ECO:0000256" key="1">
    <source>
        <dbReference type="SAM" id="MobiDB-lite"/>
    </source>
</evidence>
<dbReference type="Proteomes" id="UP001497516">
    <property type="component" value="Chromosome 4"/>
</dbReference>
<reference evidence="2 3" key="1">
    <citation type="submission" date="2024-04" db="EMBL/GenBank/DDBJ databases">
        <authorList>
            <person name="Fracassetti M."/>
        </authorList>
    </citation>
    <scope>NUCLEOTIDE SEQUENCE [LARGE SCALE GENOMIC DNA]</scope>
</reference>
<accession>A0AAV2E537</accession>
<evidence type="ECO:0000313" key="3">
    <source>
        <dbReference type="Proteomes" id="UP001497516"/>
    </source>
</evidence>
<dbReference type="AlphaFoldDB" id="A0AAV2E537"/>